<dbReference type="AlphaFoldDB" id="A0A1N7M974"/>
<keyword evidence="1" id="KW-0812">Transmembrane</keyword>
<keyword evidence="1" id="KW-1133">Transmembrane helix</keyword>
<feature type="transmembrane region" description="Helical" evidence="1">
    <location>
        <begin position="65"/>
        <end position="91"/>
    </location>
</feature>
<dbReference type="OrthoDB" id="750324at2"/>
<reference evidence="2 3" key="1">
    <citation type="submission" date="2017-01" db="EMBL/GenBank/DDBJ databases">
        <authorList>
            <person name="Mah S.A."/>
            <person name="Swanson W.J."/>
            <person name="Moy G.W."/>
            <person name="Vacquier V.D."/>
        </authorList>
    </citation>
    <scope>NUCLEOTIDE SEQUENCE [LARGE SCALE GENOMIC DNA]</scope>
    <source>
        <strain evidence="2 3">DSM 18014</strain>
    </source>
</reference>
<evidence type="ECO:0000256" key="1">
    <source>
        <dbReference type="SAM" id="Phobius"/>
    </source>
</evidence>
<evidence type="ECO:0000313" key="3">
    <source>
        <dbReference type="Proteomes" id="UP000185781"/>
    </source>
</evidence>
<sequence length="276" mass="32355">MQNIHWETIYNAVGYVLKNYPLKIVLFCFLFLVLGLLISSFLVIILKKYKALSRSQKYYNWFVKLYIPAIFIVNIVFSLKIGLFCGVYSALKKDSYSISEQVYNSSTYYIFKDNRSKKVFIEDLRKAVKDLSQKNNNAKIKVIDIAKAYHIKNDMIDLPKNWMASMFVNRYGDKIYSFILYGILDSVSNGGITNELSYGEFNTISEKLVVLNPENIEKSIVQKIQNLFLMILKSQFTTILKGILLIWVLLMSIPWFEFWIYTLLMKRLKDHNTIQK</sequence>
<accession>A0A1N7M974</accession>
<protein>
    <submittedName>
        <fullName evidence="2">Uncharacterized protein</fullName>
    </submittedName>
</protein>
<dbReference type="Proteomes" id="UP000185781">
    <property type="component" value="Unassembled WGS sequence"/>
</dbReference>
<dbReference type="EMBL" id="FTOV01000003">
    <property type="protein sequence ID" value="SIS82640.1"/>
    <property type="molecule type" value="Genomic_DNA"/>
</dbReference>
<gene>
    <name evidence="2" type="ORF">SAMN05421785_10347</name>
</gene>
<dbReference type="STRING" id="373672.SAMN05421785_10347"/>
<name>A0A1N7M974_9FLAO</name>
<feature type="transmembrane region" description="Helical" evidence="1">
    <location>
        <begin position="24"/>
        <end position="45"/>
    </location>
</feature>
<keyword evidence="1" id="KW-0472">Membrane</keyword>
<feature type="transmembrane region" description="Helical" evidence="1">
    <location>
        <begin position="244"/>
        <end position="264"/>
    </location>
</feature>
<evidence type="ECO:0000313" key="2">
    <source>
        <dbReference type="EMBL" id="SIS82640.1"/>
    </source>
</evidence>
<organism evidence="2 3">
    <name type="scientific">Chryseobacterium gambrini</name>
    <dbReference type="NCBI Taxonomy" id="373672"/>
    <lineage>
        <taxon>Bacteria</taxon>
        <taxon>Pseudomonadati</taxon>
        <taxon>Bacteroidota</taxon>
        <taxon>Flavobacteriia</taxon>
        <taxon>Flavobacteriales</taxon>
        <taxon>Weeksellaceae</taxon>
        <taxon>Chryseobacterium group</taxon>
        <taxon>Chryseobacterium</taxon>
    </lineage>
</organism>
<proteinExistence type="predicted"/>
<dbReference type="RefSeq" id="WP_076391062.1">
    <property type="nucleotide sequence ID" value="NZ_FTOV01000003.1"/>
</dbReference>